<feature type="region of interest" description="Disordered" evidence="1">
    <location>
        <begin position="49"/>
        <end position="70"/>
    </location>
</feature>
<name>A0A1H7RN44_9PROT</name>
<accession>A0A1H7RN44</accession>
<evidence type="ECO:0000256" key="1">
    <source>
        <dbReference type="SAM" id="MobiDB-lite"/>
    </source>
</evidence>
<organism evidence="2 3">
    <name type="scientific">Nitrosovibrio tenuis</name>
    <dbReference type="NCBI Taxonomy" id="1233"/>
    <lineage>
        <taxon>Bacteria</taxon>
        <taxon>Pseudomonadati</taxon>
        <taxon>Pseudomonadota</taxon>
        <taxon>Betaproteobacteria</taxon>
        <taxon>Nitrosomonadales</taxon>
        <taxon>Nitrosomonadaceae</taxon>
        <taxon>Nitrosovibrio</taxon>
    </lineage>
</organism>
<reference evidence="2 3" key="1">
    <citation type="submission" date="2016-10" db="EMBL/GenBank/DDBJ databases">
        <authorList>
            <person name="de Groot N.N."/>
        </authorList>
    </citation>
    <scope>NUCLEOTIDE SEQUENCE [LARGE SCALE GENOMIC DNA]</scope>
    <source>
        <strain evidence="2 3">Nv1</strain>
    </source>
</reference>
<sequence>MPFRLLPVRLVSVRALMLCLPLHVSGGLGPISNLVLPWRDQRGPVTALEPRGRQHKHSPINTWPSPSRGHTCYGRRTKPELTRSLNGAGVAVESLEEVVAEPPEEVAERLEALILRDFPA</sequence>
<dbReference type="EMBL" id="FOBH01000018">
    <property type="protein sequence ID" value="SEL61575.1"/>
    <property type="molecule type" value="Genomic_DNA"/>
</dbReference>
<protein>
    <submittedName>
        <fullName evidence="2">Uncharacterized protein</fullName>
    </submittedName>
</protein>
<gene>
    <name evidence="2" type="ORF">SAMN05216387_11828</name>
</gene>
<evidence type="ECO:0000313" key="2">
    <source>
        <dbReference type="EMBL" id="SEL61575.1"/>
    </source>
</evidence>
<dbReference type="Proteomes" id="UP000198620">
    <property type="component" value="Unassembled WGS sequence"/>
</dbReference>
<dbReference type="AlphaFoldDB" id="A0A1H7RN44"/>
<keyword evidence="3" id="KW-1185">Reference proteome</keyword>
<evidence type="ECO:0000313" key="3">
    <source>
        <dbReference type="Proteomes" id="UP000198620"/>
    </source>
</evidence>
<dbReference type="STRING" id="1233.SAMN05216387_11828"/>
<proteinExistence type="predicted"/>